<dbReference type="InterPro" id="IPR004547">
    <property type="entry name" value="Glucosamine6P_isomerase"/>
</dbReference>
<dbReference type="OrthoDB" id="9791139at2"/>
<dbReference type="PROSITE" id="PS01161">
    <property type="entry name" value="GLC_GALNAC_ISOMERASE"/>
    <property type="match status" value="1"/>
</dbReference>
<evidence type="ECO:0000256" key="1">
    <source>
        <dbReference type="ARBA" id="ARBA00022801"/>
    </source>
</evidence>
<evidence type="ECO:0000313" key="4">
    <source>
        <dbReference type="EMBL" id="PKR89679.1"/>
    </source>
</evidence>
<dbReference type="InterPro" id="IPR006148">
    <property type="entry name" value="Glc/Gal-6P_isomerase"/>
</dbReference>
<dbReference type="InterPro" id="IPR037171">
    <property type="entry name" value="NagB/RpiA_transferase-like"/>
</dbReference>
<evidence type="ECO:0000259" key="3">
    <source>
        <dbReference type="Pfam" id="PF01182"/>
    </source>
</evidence>
<dbReference type="Gene3D" id="3.40.50.1360">
    <property type="match status" value="1"/>
</dbReference>
<evidence type="ECO:0000256" key="2">
    <source>
        <dbReference type="NCBIfam" id="TIGR00502"/>
    </source>
</evidence>
<dbReference type="SUPFAM" id="SSF100950">
    <property type="entry name" value="NagB/RpiA/CoA transferase-like"/>
    <property type="match status" value="1"/>
</dbReference>
<dbReference type="GO" id="GO:0006043">
    <property type="term" value="P:glucosamine catabolic process"/>
    <property type="evidence" value="ECO:0007669"/>
    <property type="project" value="TreeGrafter"/>
</dbReference>
<dbReference type="GO" id="GO:0005737">
    <property type="term" value="C:cytoplasm"/>
    <property type="evidence" value="ECO:0007669"/>
    <property type="project" value="TreeGrafter"/>
</dbReference>
<dbReference type="PANTHER" id="PTHR11280">
    <property type="entry name" value="GLUCOSAMINE-6-PHOSPHATE ISOMERASE"/>
    <property type="match status" value="1"/>
</dbReference>
<protein>
    <recommendedName>
        <fullName evidence="2">Glucosamine-6-phosphate deaminase</fullName>
        <ecNumber evidence="2">3.5.99.6</ecNumber>
    </recommendedName>
</protein>
<organism evidence="4 5">
    <name type="scientific">Pleomorphomonas diazotrophica</name>
    <dbReference type="NCBI Taxonomy" id="1166257"/>
    <lineage>
        <taxon>Bacteria</taxon>
        <taxon>Pseudomonadati</taxon>
        <taxon>Pseudomonadota</taxon>
        <taxon>Alphaproteobacteria</taxon>
        <taxon>Hyphomicrobiales</taxon>
        <taxon>Pleomorphomonadaceae</taxon>
        <taxon>Pleomorphomonas</taxon>
    </lineage>
</organism>
<name>A0A2N3LYH1_9HYPH</name>
<dbReference type="GO" id="GO:0042802">
    <property type="term" value="F:identical protein binding"/>
    <property type="evidence" value="ECO:0007669"/>
    <property type="project" value="TreeGrafter"/>
</dbReference>
<gene>
    <name evidence="4" type="primary">nagB</name>
    <name evidence="4" type="ORF">CXZ10_08585</name>
</gene>
<dbReference type="NCBIfam" id="TIGR00502">
    <property type="entry name" value="nagB"/>
    <property type="match status" value="1"/>
</dbReference>
<dbReference type="CDD" id="cd01399">
    <property type="entry name" value="GlcN6P_deaminase"/>
    <property type="match status" value="1"/>
</dbReference>
<keyword evidence="1" id="KW-0378">Hydrolase</keyword>
<dbReference type="GO" id="GO:0005975">
    <property type="term" value="P:carbohydrate metabolic process"/>
    <property type="evidence" value="ECO:0007669"/>
    <property type="project" value="InterPro"/>
</dbReference>
<dbReference type="PANTHER" id="PTHR11280:SF5">
    <property type="entry name" value="GLUCOSAMINE-6-PHOSPHATE ISOMERASE"/>
    <property type="match status" value="1"/>
</dbReference>
<proteinExistence type="predicted"/>
<dbReference type="InterPro" id="IPR018321">
    <property type="entry name" value="Glucosamine6P_isomerase_CS"/>
</dbReference>
<dbReference type="Pfam" id="PF01182">
    <property type="entry name" value="Glucosamine_iso"/>
    <property type="match status" value="1"/>
</dbReference>
<evidence type="ECO:0000313" key="5">
    <source>
        <dbReference type="Proteomes" id="UP000233491"/>
    </source>
</evidence>
<keyword evidence="5" id="KW-1185">Reference proteome</keyword>
<dbReference type="GO" id="GO:0004342">
    <property type="term" value="F:glucosamine-6-phosphate deaminase activity"/>
    <property type="evidence" value="ECO:0007669"/>
    <property type="project" value="UniProtKB-UniRule"/>
</dbReference>
<dbReference type="GO" id="GO:0006046">
    <property type="term" value="P:N-acetylglucosamine catabolic process"/>
    <property type="evidence" value="ECO:0007669"/>
    <property type="project" value="UniProtKB-UniRule"/>
</dbReference>
<comment type="caution">
    <text evidence="4">The sequence shown here is derived from an EMBL/GenBank/DDBJ whole genome shotgun (WGS) entry which is preliminary data.</text>
</comment>
<dbReference type="Proteomes" id="UP000233491">
    <property type="component" value="Unassembled WGS sequence"/>
</dbReference>
<reference evidence="4 5" key="1">
    <citation type="submission" date="2017-12" db="EMBL/GenBank/DDBJ databases">
        <title>Anaerobic carbon monoxide metabolism by Pleomorphomonas carboxyditropha sp. nov., a new mesophilic hydrogenogenic carboxidotroph.</title>
        <authorList>
            <person name="Esquivel-Elizondo S."/>
            <person name="Krajmalnik-Brown R."/>
        </authorList>
    </citation>
    <scope>NUCLEOTIDE SEQUENCE [LARGE SCALE GENOMIC DNA]</scope>
    <source>
        <strain evidence="4 5">R5-392</strain>
    </source>
</reference>
<feature type="domain" description="Glucosamine/galactosamine-6-phosphate isomerase" evidence="3">
    <location>
        <begin position="15"/>
        <end position="234"/>
    </location>
</feature>
<accession>A0A2N3LYH1</accession>
<dbReference type="GO" id="GO:0019262">
    <property type="term" value="P:N-acetylneuraminate catabolic process"/>
    <property type="evidence" value="ECO:0007669"/>
    <property type="project" value="TreeGrafter"/>
</dbReference>
<sequence length="252" mass="26885">MELKMRINHFPTTVAAANAVADRIAERLKATPNVVLGLATGATMEPVYERLVALHRAGEISFAGVTSFNLDEYVGLPPEDPRSYRATMDSQLFDLVDIDKSRTFVPDGLAADPAAFASRYEAMIREAGGIDLQLLGIGRNGHIGFNEPGADFAARTRVVDLEESTLEANSAFFDGALPPTQAMTMGIGTILESREIIVLATGATKRDAVRTALLGAVTPDCPATVLRRHANVSWWLDAESGADVAGESLAAE</sequence>
<dbReference type="EC" id="3.5.99.6" evidence="2"/>
<dbReference type="AlphaFoldDB" id="A0A2N3LYH1"/>
<dbReference type="EMBL" id="PJNW01000005">
    <property type="protein sequence ID" value="PKR89679.1"/>
    <property type="molecule type" value="Genomic_DNA"/>
</dbReference>